<evidence type="ECO:0000256" key="1">
    <source>
        <dbReference type="SAM" id="MobiDB-lite"/>
    </source>
</evidence>
<organism evidence="2 3">
    <name type="scientific">Liparis tanakae</name>
    <name type="common">Tanaka's snailfish</name>
    <dbReference type="NCBI Taxonomy" id="230148"/>
    <lineage>
        <taxon>Eukaryota</taxon>
        <taxon>Metazoa</taxon>
        <taxon>Chordata</taxon>
        <taxon>Craniata</taxon>
        <taxon>Vertebrata</taxon>
        <taxon>Euteleostomi</taxon>
        <taxon>Actinopterygii</taxon>
        <taxon>Neopterygii</taxon>
        <taxon>Teleostei</taxon>
        <taxon>Neoteleostei</taxon>
        <taxon>Acanthomorphata</taxon>
        <taxon>Eupercaria</taxon>
        <taxon>Perciformes</taxon>
        <taxon>Cottioidei</taxon>
        <taxon>Cottales</taxon>
        <taxon>Liparidae</taxon>
        <taxon>Liparis</taxon>
    </lineage>
</organism>
<reference evidence="2 3" key="1">
    <citation type="submission" date="2019-03" db="EMBL/GenBank/DDBJ databases">
        <title>First draft genome of Liparis tanakae, snailfish: a comprehensive survey of snailfish specific genes.</title>
        <authorList>
            <person name="Kim W."/>
            <person name="Song I."/>
            <person name="Jeong J.-H."/>
            <person name="Kim D."/>
            <person name="Kim S."/>
            <person name="Ryu S."/>
            <person name="Song J.Y."/>
            <person name="Lee S.K."/>
        </authorList>
    </citation>
    <scope>NUCLEOTIDE SEQUENCE [LARGE SCALE GENOMIC DNA]</scope>
    <source>
        <tissue evidence="2">Muscle</tissue>
    </source>
</reference>
<keyword evidence="3" id="KW-1185">Reference proteome</keyword>
<proteinExistence type="predicted"/>
<feature type="region of interest" description="Disordered" evidence="1">
    <location>
        <begin position="1"/>
        <end position="32"/>
    </location>
</feature>
<evidence type="ECO:0000313" key="2">
    <source>
        <dbReference type="EMBL" id="TNN62664.1"/>
    </source>
</evidence>
<name>A0A4Z2HCP4_9TELE</name>
<dbReference type="AlphaFoldDB" id="A0A4Z2HCP4"/>
<comment type="caution">
    <text evidence="2">The sequence shown here is derived from an EMBL/GenBank/DDBJ whole genome shotgun (WGS) entry which is preliminary data.</text>
</comment>
<evidence type="ECO:0000313" key="3">
    <source>
        <dbReference type="Proteomes" id="UP000314294"/>
    </source>
</evidence>
<sequence>MAVMRNGGSASHYGPATPPTQRNTSTVEEPHSFPRLLEDKEMIGILMDHAEQSPSNAQADLFSNQEDVMEQRVNTLNGEDISNPEERVPLSVPRLVRCNKIPPSYTGEKSRDICPMMADF</sequence>
<accession>A0A4Z2HCP4</accession>
<gene>
    <name evidence="2" type="ORF">EYF80_027105</name>
</gene>
<protein>
    <submittedName>
        <fullName evidence="2">Uncharacterized protein</fullName>
    </submittedName>
</protein>
<dbReference type="Proteomes" id="UP000314294">
    <property type="component" value="Unassembled WGS sequence"/>
</dbReference>
<dbReference type="EMBL" id="SRLO01000288">
    <property type="protein sequence ID" value="TNN62664.1"/>
    <property type="molecule type" value="Genomic_DNA"/>
</dbReference>